<feature type="transmembrane region" description="Helical" evidence="11">
    <location>
        <begin position="7"/>
        <end position="25"/>
    </location>
</feature>
<evidence type="ECO:0000256" key="3">
    <source>
        <dbReference type="ARBA" id="ARBA00022676"/>
    </source>
</evidence>
<evidence type="ECO:0000256" key="6">
    <source>
        <dbReference type="ARBA" id="ARBA00022968"/>
    </source>
</evidence>
<evidence type="ECO:0000313" key="12">
    <source>
        <dbReference type="EMBL" id="CAC5420970.1"/>
    </source>
</evidence>
<reference evidence="12 13" key="1">
    <citation type="submission" date="2020-06" db="EMBL/GenBank/DDBJ databases">
        <authorList>
            <person name="Li R."/>
            <person name="Bekaert M."/>
        </authorList>
    </citation>
    <scope>NUCLEOTIDE SEQUENCE [LARGE SCALE GENOMIC DNA]</scope>
    <source>
        <strain evidence="13">wild</strain>
    </source>
</reference>
<comment type="similarity">
    <text evidence="2 11">Belongs to the glycosyltransferase 31 family.</text>
</comment>
<keyword evidence="9 11" id="KW-0472">Membrane</keyword>
<evidence type="ECO:0000256" key="4">
    <source>
        <dbReference type="ARBA" id="ARBA00022679"/>
    </source>
</evidence>
<keyword evidence="6 11" id="KW-0735">Signal-anchor</keyword>
<dbReference type="FunFam" id="3.90.550.50:FF:000001">
    <property type="entry name" value="Hexosyltransferase"/>
    <property type="match status" value="1"/>
</dbReference>
<evidence type="ECO:0000256" key="10">
    <source>
        <dbReference type="ARBA" id="ARBA00023180"/>
    </source>
</evidence>
<dbReference type="GO" id="GO:0000139">
    <property type="term" value="C:Golgi membrane"/>
    <property type="evidence" value="ECO:0007669"/>
    <property type="project" value="UniProtKB-SubCell"/>
</dbReference>
<evidence type="ECO:0000256" key="1">
    <source>
        <dbReference type="ARBA" id="ARBA00004323"/>
    </source>
</evidence>
<gene>
    <name evidence="12" type="ORF">MCOR_53140</name>
</gene>
<evidence type="ECO:0000313" key="13">
    <source>
        <dbReference type="Proteomes" id="UP000507470"/>
    </source>
</evidence>
<keyword evidence="4" id="KW-0808">Transferase</keyword>
<keyword evidence="5 11" id="KW-0812">Transmembrane</keyword>
<evidence type="ECO:0000256" key="11">
    <source>
        <dbReference type="RuleBase" id="RU363063"/>
    </source>
</evidence>
<dbReference type="GO" id="GO:0016758">
    <property type="term" value="F:hexosyltransferase activity"/>
    <property type="evidence" value="ECO:0007669"/>
    <property type="project" value="InterPro"/>
</dbReference>
<comment type="subcellular location">
    <subcellularLocation>
        <location evidence="1 11">Golgi apparatus membrane</location>
        <topology evidence="1 11">Single-pass type II membrane protein</topology>
    </subcellularLocation>
</comment>
<evidence type="ECO:0000256" key="9">
    <source>
        <dbReference type="ARBA" id="ARBA00023136"/>
    </source>
</evidence>
<dbReference type="Proteomes" id="UP000507470">
    <property type="component" value="Unassembled WGS sequence"/>
</dbReference>
<dbReference type="Pfam" id="PF01762">
    <property type="entry name" value="Galactosyl_T"/>
    <property type="match status" value="1"/>
</dbReference>
<protein>
    <recommendedName>
        <fullName evidence="11">Hexosyltransferase</fullName>
        <ecNumber evidence="11">2.4.1.-</ecNumber>
    </recommendedName>
</protein>
<evidence type="ECO:0000256" key="5">
    <source>
        <dbReference type="ARBA" id="ARBA00022692"/>
    </source>
</evidence>
<evidence type="ECO:0000256" key="8">
    <source>
        <dbReference type="ARBA" id="ARBA00023034"/>
    </source>
</evidence>
<evidence type="ECO:0000256" key="2">
    <source>
        <dbReference type="ARBA" id="ARBA00008661"/>
    </source>
</evidence>
<accession>A0A6J8EK87</accession>
<proteinExistence type="inferred from homology"/>
<dbReference type="EMBL" id="CACVKT020009206">
    <property type="protein sequence ID" value="CAC5420970.1"/>
    <property type="molecule type" value="Genomic_DNA"/>
</dbReference>
<name>A0A6J8EK87_MYTCO</name>
<dbReference type="GO" id="GO:0006493">
    <property type="term" value="P:protein O-linked glycosylation"/>
    <property type="evidence" value="ECO:0007669"/>
    <property type="project" value="TreeGrafter"/>
</dbReference>
<keyword evidence="10" id="KW-0325">Glycoprotein</keyword>
<dbReference type="InterPro" id="IPR002659">
    <property type="entry name" value="Glyco_trans_31"/>
</dbReference>
<organism evidence="12 13">
    <name type="scientific">Mytilus coruscus</name>
    <name type="common">Sea mussel</name>
    <dbReference type="NCBI Taxonomy" id="42192"/>
    <lineage>
        <taxon>Eukaryota</taxon>
        <taxon>Metazoa</taxon>
        <taxon>Spiralia</taxon>
        <taxon>Lophotrochozoa</taxon>
        <taxon>Mollusca</taxon>
        <taxon>Bivalvia</taxon>
        <taxon>Autobranchia</taxon>
        <taxon>Pteriomorphia</taxon>
        <taxon>Mytilida</taxon>
        <taxon>Mytiloidea</taxon>
        <taxon>Mytilidae</taxon>
        <taxon>Mytilinae</taxon>
        <taxon>Mytilus</taxon>
    </lineage>
</organism>
<dbReference type="PANTHER" id="PTHR11214:SF314">
    <property type="entry name" value="HEXOSYLTRANSFERASE"/>
    <property type="match status" value="1"/>
</dbReference>
<dbReference type="EC" id="2.4.1.-" evidence="11"/>
<dbReference type="PANTHER" id="PTHR11214">
    <property type="entry name" value="BETA-1,3-N-ACETYLGLUCOSAMINYLTRANSFERASE"/>
    <property type="match status" value="1"/>
</dbReference>
<dbReference type="Gene3D" id="3.90.550.50">
    <property type="match status" value="1"/>
</dbReference>
<keyword evidence="3 11" id="KW-0328">Glycosyltransferase</keyword>
<keyword evidence="13" id="KW-1185">Reference proteome</keyword>
<keyword evidence="7 11" id="KW-1133">Transmembrane helix</keyword>
<dbReference type="OrthoDB" id="115198at2759"/>
<sequence>MKSRKKVLWKISLVIFLMILINSYSRNQGGLQRNITSNIIPNIENQFVKRLKIQTKLLNRSRGVITYNGRNISTDFELFYMNVSTNNLMDPLIHKHRYSSLLNTGTKYTEKHVFLLVLVYSATYKFEERQVIRKTFGSISKFDNKHIEYTFVLGQTMNDTQQKEIEQEGVKYRDIIQGNFIDSYRNLTYKRVFSLFWVNRFCNNVTYVIKIDDDITVNIPFLIPYLSNKQNKTKVLECFTLIQARPPRRTRNKWYTSPSEYRFATFPPYCAGPSSIMSADVIREMYEATTVMPFFWLEDVYGGGFLPWISRIQIVQPKCYIKALRASLNDKPCHLFYINNSKNATHSYVMWKTIEKNPKNTLCKCK</sequence>
<dbReference type="AlphaFoldDB" id="A0A6J8EK87"/>
<keyword evidence="8 11" id="KW-0333">Golgi apparatus</keyword>
<evidence type="ECO:0000256" key="7">
    <source>
        <dbReference type="ARBA" id="ARBA00022989"/>
    </source>
</evidence>